<dbReference type="RefSeq" id="XP_062785479.1">
    <property type="nucleotide sequence ID" value="XM_062929428.1"/>
</dbReference>
<sequence length="477" mass="52293">MTIRDGSLHDSNEIPKTAASGNRNSGVKLQIGIVGAGIGGLMAAVALLESGHDVESIYFTDPSDLGQKRVVPCADFTPKYGAPFCFFHRVDLHSELRRLATEPTDKRLRTARLHLCTSVAGVDDDGTLWFQDGTRVRKDLVVAADGIRVRCFSSLSLSLASLQTRVVVIARFITDAPRRSQSAFVSRVVEEAPRAQHHMSIMRYLVPSETVMADPEVAGFFVDGLKSLRVVDNVDKRVIIYGCRGYVMPFAPPLPWCDTGQQRTKLPASRGSLQNIGLIYPPQLGMDAAGNDISESEGFASKVMAEFPQTIQSICREAKGVGQWQLFTRTPLERLARGRVVLIGDAAHPMPPLRAQGASMAIEDAAALGVLLSQVGSADEVPARMDMFNKLRWGRVAATQLLSSEHRWDPSRLSEEQRGYFGGDVPRESFLRPVSNVCRGPADLVFSSSPDTEDDVEKYSYGYDVIRDALKLLKDGR</sequence>
<dbReference type="Proteomes" id="UP001322277">
    <property type="component" value="Chromosome 9"/>
</dbReference>
<dbReference type="InterPro" id="IPR050493">
    <property type="entry name" value="FAD-dep_Monooxygenase_BioMet"/>
</dbReference>
<evidence type="ECO:0000256" key="5">
    <source>
        <dbReference type="ARBA" id="ARBA00023033"/>
    </source>
</evidence>
<proteinExistence type="inferred from homology"/>
<dbReference type="SUPFAM" id="SSF51905">
    <property type="entry name" value="FAD/NAD(P)-binding domain"/>
    <property type="match status" value="1"/>
</dbReference>
<evidence type="ECO:0000313" key="8">
    <source>
        <dbReference type="EMBL" id="WQF88258.1"/>
    </source>
</evidence>
<gene>
    <name evidence="8" type="ORF">CDEST_13272</name>
</gene>
<dbReference type="InterPro" id="IPR036188">
    <property type="entry name" value="FAD/NAD-bd_sf"/>
</dbReference>
<evidence type="ECO:0000256" key="4">
    <source>
        <dbReference type="ARBA" id="ARBA00023002"/>
    </source>
</evidence>
<comment type="similarity">
    <text evidence="1">Belongs to the paxM FAD-dependent monooxygenase family.</text>
</comment>
<evidence type="ECO:0000313" key="9">
    <source>
        <dbReference type="Proteomes" id="UP001322277"/>
    </source>
</evidence>
<dbReference type="PRINTS" id="PR00420">
    <property type="entry name" value="RNGMNOXGNASE"/>
</dbReference>
<keyword evidence="3" id="KW-0274">FAD</keyword>
<dbReference type="PANTHER" id="PTHR13789:SF215">
    <property type="entry name" value="FAD-BINDING DOMAIN-CONTAINING PROTEIN-RELATED"/>
    <property type="match status" value="1"/>
</dbReference>
<keyword evidence="5" id="KW-0503">Monooxygenase</keyword>
<dbReference type="GO" id="GO:0071949">
    <property type="term" value="F:FAD binding"/>
    <property type="evidence" value="ECO:0007669"/>
    <property type="project" value="InterPro"/>
</dbReference>
<feature type="compositionally biased region" description="Basic and acidic residues" evidence="6">
    <location>
        <begin position="1"/>
        <end position="13"/>
    </location>
</feature>
<dbReference type="EMBL" id="CP137313">
    <property type="protein sequence ID" value="WQF88258.1"/>
    <property type="molecule type" value="Genomic_DNA"/>
</dbReference>
<dbReference type="GeneID" id="87949772"/>
<dbReference type="Pfam" id="PF01494">
    <property type="entry name" value="FAD_binding_3"/>
    <property type="match status" value="1"/>
</dbReference>
<dbReference type="InterPro" id="IPR002938">
    <property type="entry name" value="FAD-bd"/>
</dbReference>
<organism evidence="8 9">
    <name type="scientific">Colletotrichum destructivum</name>
    <dbReference type="NCBI Taxonomy" id="34406"/>
    <lineage>
        <taxon>Eukaryota</taxon>
        <taxon>Fungi</taxon>
        <taxon>Dikarya</taxon>
        <taxon>Ascomycota</taxon>
        <taxon>Pezizomycotina</taxon>
        <taxon>Sordariomycetes</taxon>
        <taxon>Hypocreomycetidae</taxon>
        <taxon>Glomerellales</taxon>
        <taxon>Glomerellaceae</taxon>
        <taxon>Colletotrichum</taxon>
        <taxon>Colletotrichum destructivum species complex</taxon>
    </lineage>
</organism>
<keyword evidence="2" id="KW-0285">Flavoprotein</keyword>
<keyword evidence="4" id="KW-0560">Oxidoreductase</keyword>
<dbReference type="Gene3D" id="3.50.50.60">
    <property type="entry name" value="FAD/NAD(P)-binding domain"/>
    <property type="match status" value="1"/>
</dbReference>
<name>A0AAX4IY88_9PEZI</name>
<accession>A0AAX4IY88</accession>
<feature type="region of interest" description="Disordered" evidence="6">
    <location>
        <begin position="1"/>
        <end position="21"/>
    </location>
</feature>
<keyword evidence="9" id="KW-1185">Reference proteome</keyword>
<dbReference type="GO" id="GO:0004497">
    <property type="term" value="F:monooxygenase activity"/>
    <property type="evidence" value="ECO:0007669"/>
    <property type="project" value="UniProtKB-KW"/>
</dbReference>
<dbReference type="AlphaFoldDB" id="A0AAX4IY88"/>
<evidence type="ECO:0000256" key="2">
    <source>
        <dbReference type="ARBA" id="ARBA00022630"/>
    </source>
</evidence>
<dbReference type="KEGG" id="cdet:87949772"/>
<reference evidence="9" key="1">
    <citation type="journal article" date="2023" name="bioRxiv">
        <title>Complete genome of the Medicago anthracnose fungus, Colletotrichum destructivum, reveals a mini-chromosome-like region within a core chromosome.</title>
        <authorList>
            <person name="Lapalu N."/>
            <person name="Simon A."/>
            <person name="Lu A."/>
            <person name="Plaumann P.-L."/>
            <person name="Amselem J."/>
            <person name="Pigne S."/>
            <person name="Auger A."/>
            <person name="Koch C."/>
            <person name="Dallery J.-F."/>
            <person name="O'Connell R.J."/>
        </authorList>
    </citation>
    <scope>NUCLEOTIDE SEQUENCE [LARGE SCALE GENOMIC DNA]</scope>
    <source>
        <strain evidence="9">CBS 520.97</strain>
    </source>
</reference>
<evidence type="ECO:0000256" key="3">
    <source>
        <dbReference type="ARBA" id="ARBA00022827"/>
    </source>
</evidence>
<evidence type="ECO:0000256" key="1">
    <source>
        <dbReference type="ARBA" id="ARBA00007992"/>
    </source>
</evidence>
<evidence type="ECO:0000256" key="6">
    <source>
        <dbReference type="SAM" id="MobiDB-lite"/>
    </source>
</evidence>
<feature type="domain" description="FAD-binding" evidence="7">
    <location>
        <begin position="332"/>
        <end position="392"/>
    </location>
</feature>
<protein>
    <submittedName>
        <fullName evidence="8">FAD-binding domain, FAD/NAD(P)-binding domain superfamily</fullName>
    </submittedName>
</protein>
<dbReference type="PANTHER" id="PTHR13789">
    <property type="entry name" value="MONOOXYGENASE"/>
    <property type="match status" value="1"/>
</dbReference>
<evidence type="ECO:0000259" key="7">
    <source>
        <dbReference type="Pfam" id="PF01494"/>
    </source>
</evidence>